<dbReference type="InterPro" id="IPR050248">
    <property type="entry name" value="Polysacc_deacetylase_ArnD"/>
</dbReference>
<keyword evidence="3" id="KW-0732">Signal</keyword>
<dbReference type="Proteomes" id="UP001596050">
    <property type="component" value="Unassembled WGS sequence"/>
</dbReference>
<evidence type="ECO:0000259" key="4">
    <source>
        <dbReference type="PROSITE" id="PS51677"/>
    </source>
</evidence>
<comment type="caution">
    <text evidence="5">The sequence shown here is derived from an EMBL/GenBank/DDBJ whole genome shotgun (WGS) entry which is preliminary data.</text>
</comment>
<evidence type="ECO:0000256" key="3">
    <source>
        <dbReference type="SAM" id="SignalP"/>
    </source>
</evidence>
<name>A0ABW0LB08_9BURK</name>
<dbReference type="InterPro" id="IPR002509">
    <property type="entry name" value="NODB_dom"/>
</dbReference>
<dbReference type="PANTHER" id="PTHR10587:SF133">
    <property type="entry name" value="CHITIN DEACETYLASE 1-RELATED"/>
    <property type="match status" value="1"/>
</dbReference>
<sequence length="168" mass="17863">MTFLPRLFASAFLVLASLPAIAQSVAVTFDDGPSLAATPRLTAAERNGALLAALARHRVQAALFVTANNAAVRPEGLPLARAWGAAGHALGNHTMSHPDLDSPKVTLAQYQADVFADPVYRLMPDRAAPGQSVLLSMARSRGLGRFEGWHRLVDDGDFEIDALQPQGL</sequence>
<dbReference type="RefSeq" id="WP_379786507.1">
    <property type="nucleotide sequence ID" value="NZ_JBHSMU010000019.1"/>
</dbReference>
<protein>
    <submittedName>
        <fullName evidence="5">Polysaccharide deacetylase family protein</fullName>
    </submittedName>
</protein>
<reference evidence="6" key="1">
    <citation type="journal article" date="2019" name="Int. J. Syst. Evol. Microbiol.">
        <title>The Global Catalogue of Microorganisms (GCM) 10K type strain sequencing project: providing services to taxonomists for standard genome sequencing and annotation.</title>
        <authorList>
            <consortium name="The Broad Institute Genomics Platform"/>
            <consortium name="The Broad Institute Genome Sequencing Center for Infectious Disease"/>
            <person name="Wu L."/>
            <person name="Ma J."/>
        </authorList>
    </citation>
    <scope>NUCLEOTIDE SEQUENCE [LARGE SCALE GENOMIC DNA]</scope>
    <source>
        <strain evidence="6">KACC 12649</strain>
    </source>
</reference>
<accession>A0ABW0LB08</accession>
<keyword evidence="1" id="KW-0479">Metal-binding</keyword>
<dbReference type="Gene3D" id="3.20.20.370">
    <property type="entry name" value="Glycoside hydrolase/deacetylase"/>
    <property type="match status" value="1"/>
</dbReference>
<evidence type="ECO:0000256" key="2">
    <source>
        <dbReference type="ARBA" id="ARBA00022801"/>
    </source>
</evidence>
<proteinExistence type="predicted"/>
<feature type="signal peptide" evidence="3">
    <location>
        <begin position="1"/>
        <end position="22"/>
    </location>
</feature>
<feature type="domain" description="NodB homology" evidence="4">
    <location>
        <begin position="23"/>
        <end position="168"/>
    </location>
</feature>
<dbReference type="PROSITE" id="PS51677">
    <property type="entry name" value="NODB"/>
    <property type="match status" value="1"/>
</dbReference>
<dbReference type="InterPro" id="IPR011330">
    <property type="entry name" value="Glyco_hydro/deAcase_b/a-brl"/>
</dbReference>
<feature type="chain" id="PRO_5046439059" evidence="3">
    <location>
        <begin position="23"/>
        <end position="168"/>
    </location>
</feature>
<evidence type="ECO:0000313" key="6">
    <source>
        <dbReference type="Proteomes" id="UP001596050"/>
    </source>
</evidence>
<keyword evidence="6" id="KW-1185">Reference proteome</keyword>
<gene>
    <name evidence="5" type="ORF">ACFPN5_24720</name>
</gene>
<dbReference type="EMBL" id="JBHSMU010000019">
    <property type="protein sequence ID" value="MFC5463024.1"/>
    <property type="molecule type" value="Genomic_DNA"/>
</dbReference>
<dbReference type="PANTHER" id="PTHR10587">
    <property type="entry name" value="GLYCOSYL TRANSFERASE-RELATED"/>
    <property type="match status" value="1"/>
</dbReference>
<dbReference type="Pfam" id="PF01522">
    <property type="entry name" value="Polysacc_deac_1"/>
    <property type="match status" value="1"/>
</dbReference>
<dbReference type="SUPFAM" id="SSF88713">
    <property type="entry name" value="Glycoside hydrolase/deacetylase"/>
    <property type="match status" value="1"/>
</dbReference>
<keyword evidence="2" id="KW-0378">Hydrolase</keyword>
<evidence type="ECO:0000313" key="5">
    <source>
        <dbReference type="EMBL" id="MFC5463024.1"/>
    </source>
</evidence>
<organism evidence="5 6">
    <name type="scientific">Massilia niabensis</name>
    <dbReference type="NCBI Taxonomy" id="544910"/>
    <lineage>
        <taxon>Bacteria</taxon>
        <taxon>Pseudomonadati</taxon>
        <taxon>Pseudomonadota</taxon>
        <taxon>Betaproteobacteria</taxon>
        <taxon>Burkholderiales</taxon>
        <taxon>Oxalobacteraceae</taxon>
        <taxon>Telluria group</taxon>
        <taxon>Massilia</taxon>
    </lineage>
</organism>
<evidence type="ECO:0000256" key="1">
    <source>
        <dbReference type="ARBA" id="ARBA00022723"/>
    </source>
</evidence>